<gene>
    <name evidence="1" type="ORF">LAESUDRAFT_749684</name>
</gene>
<evidence type="ECO:0000313" key="2">
    <source>
        <dbReference type="Proteomes" id="UP000076871"/>
    </source>
</evidence>
<dbReference type="EMBL" id="KV427621">
    <property type="protein sequence ID" value="KZT07062.1"/>
    <property type="molecule type" value="Genomic_DNA"/>
</dbReference>
<dbReference type="Proteomes" id="UP000076871">
    <property type="component" value="Unassembled WGS sequence"/>
</dbReference>
<dbReference type="GeneID" id="63828598"/>
<sequence>MHIVRSAFSCAPFTQKGSVFHTAAACGSCLHYGQAKGARQVVNDPLLIANRTSLAGSEHQLLINLARVDRASTADAKAPRCDALSPTIVDEGGWISINKDPTVNVHIATRPFLSSFLAGHSTAFDCVSGQSLDLRLYHHVFTGTQASGYARSPTLD</sequence>
<proteinExistence type="predicted"/>
<dbReference type="InParanoid" id="A0A165EHH1"/>
<dbReference type="RefSeq" id="XP_040764802.1">
    <property type="nucleotide sequence ID" value="XM_040911570.1"/>
</dbReference>
<dbReference type="AlphaFoldDB" id="A0A165EHH1"/>
<evidence type="ECO:0000313" key="1">
    <source>
        <dbReference type="EMBL" id="KZT07062.1"/>
    </source>
</evidence>
<protein>
    <submittedName>
        <fullName evidence="1">Uncharacterized protein</fullName>
    </submittedName>
</protein>
<name>A0A165EHH1_9APHY</name>
<organism evidence="1 2">
    <name type="scientific">Laetiporus sulphureus 93-53</name>
    <dbReference type="NCBI Taxonomy" id="1314785"/>
    <lineage>
        <taxon>Eukaryota</taxon>
        <taxon>Fungi</taxon>
        <taxon>Dikarya</taxon>
        <taxon>Basidiomycota</taxon>
        <taxon>Agaricomycotina</taxon>
        <taxon>Agaricomycetes</taxon>
        <taxon>Polyporales</taxon>
        <taxon>Laetiporus</taxon>
    </lineage>
</organism>
<keyword evidence="2" id="KW-1185">Reference proteome</keyword>
<reference evidence="1 2" key="1">
    <citation type="journal article" date="2016" name="Mol. Biol. Evol.">
        <title>Comparative Genomics of Early-Diverging Mushroom-Forming Fungi Provides Insights into the Origins of Lignocellulose Decay Capabilities.</title>
        <authorList>
            <person name="Nagy L.G."/>
            <person name="Riley R."/>
            <person name="Tritt A."/>
            <person name="Adam C."/>
            <person name="Daum C."/>
            <person name="Floudas D."/>
            <person name="Sun H."/>
            <person name="Yadav J.S."/>
            <person name="Pangilinan J."/>
            <person name="Larsson K.H."/>
            <person name="Matsuura K."/>
            <person name="Barry K."/>
            <person name="Labutti K."/>
            <person name="Kuo R."/>
            <person name="Ohm R.A."/>
            <person name="Bhattacharya S.S."/>
            <person name="Shirouzu T."/>
            <person name="Yoshinaga Y."/>
            <person name="Martin F.M."/>
            <person name="Grigoriev I.V."/>
            <person name="Hibbett D.S."/>
        </authorList>
    </citation>
    <scope>NUCLEOTIDE SEQUENCE [LARGE SCALE GENOMIC DNA]</scope>
    <source>
        <strain evidence="1 2">93-53</strain>
    </source>
</reference>
<accession>A0A165EHH1</accession>